<dbReference type="GeneID" id="100746020"/>
<dbReference type="InterPro" id="IPR019734">
    <property type="entry name" value="TPR_rpt"/>
</dbReference>
<sequence>MVNHQKAISQAKYFASIKKKLLVNEATVHVKNENYHKAIYLYNKALDLEPNDNNALIARSKCHLLLGEPQKALQDAENALRYKMKNVSMANAIYCKAEALYCIGDFEMSLVYYYRGMRIRPEYGQFRLGVQKAKNAIQNILRKN</sequence>
<proteinExistence type="predicted"/>
<evidence type="ECO:0000313" key="6">
    <source>
        <dbReference type="RefSeq" id="XP_024223725.1"/>
    </source>
</evidence>
<dbReference type="Proteomes" id="UP000515180">
    <property type="component" value="Unplaced"/>
</dbReference>
<dbReference type="RefSeq" id="XP_024223725.1">
    <property type="nucleotide sequence ID" value="XM_024367957.2"/>
</dbReference>
<keyword evidence="4" id="KW-0802">TPR repeat</keyword>
<dbReference type="SMART" id="SM00028">
    <property type="entry name" value="TPR"/>
    <property type="match status" value="3"/>
</dbReference>
<evidence type="ECO:0000256" key="3">
    <source>
        <dbReference type="ARBA" id="ARBA00034143"/>
    </source>
</evidence>
<dbReference type="InterPro" id="IPR040111">
    <property type="entry name" value="ODAD4"/>
</dbReference>
<dbReference type="Pfam" id="PF12895">
    <property type="entry name" value="ANAPC3"/>
    <property type="match status" value="1"/>
</dbReference>
<dbReference type="AlphaFoldDB" id="A0A6P6FD28"/>
<dbReference type="PANTHER" id="PTHR23040">
    <property type="match status" value="1"/>
</dbReference>
<organism evidence="5 6">
    <name type="scientific">Bombus impatiens</name>
    <name type="common">Bumblebee</name>
    <dbReference type="NCBI Taxonomy" id="132113"/>
    <lineage>
        <taxon>Eukaryota</taxon>
        <taxon>Metazoa</taxon>
        <taxon>Ecdysozoa</taxon>
        <taxon>Arthropoda</taxon>
        <taxon>Hexapoda</taxon>
        <taxon>Insecta</taxon>
        <taxon>Pterygota</taxon>
        <taxon>Neoptera</taxon>
        <taxon>Endopterygota</taxon>
        <taxon>Hymenoptera</taxon>
        <taxon>Apocrita</taxon>
        <taxon>Aculeata</taxon>
        <taxon>Apoidea</taxon>
        <taxon>Anthophila</taxon>
        <taxon>Apidae</taxon>
        <taxon>Bombus</taxon>
        <taxon>Pyrobombus</taxon>
    </lineage>
</organism>
<feature type="repeat" description="TPR" evidence="4">
    <location>
        <begin position="19"/>
        <end position="52"/>
    </location>
</feature>
<reference evidence="6" key="1">
    <citation type="submission" date="2025-08" db="UniProtKB">
        <authorList>
            <consortium name="RefSeq"/>
        </authorList>
    </citation>
    <scope>IDENTIFICATION</scope>
</reference>
<dbReference type="PROSITE" id="PS50005">
    <property type="entry name" value="TPR"/>
    <property type="match status" value="1"/>
</dbReference>
<dbReference type="Gene3D" id="1.25.40.10">
    <property type="entry name" value="Tetratricopeptide repeat domain"/>
    <property type="match status" value="1"/>
</dbReference>
<evidence type="ECO:0000256" key="1">
    <source>
        <dbReference type="ARBA" id="ARBA00004430"/>
    </source>
</evidence>
<dbReference type="InterPro" id="IPR011990">
    <property type="entry name" value="TPR-like_helical_dom_sf"/>
</dbReference>
<dbReference type="GO" id="GO:0005930">
    <property type="term" value="C:axoneme"/>
    <property type="evidence" value="ECO:0007669"/>
    <property type="project" value="UniProtKB-SubCell"/>
</dbReference>
<evidence type="ECO:0000313" key="5">
    <source>
        <dbReference type="Proteomes" id="UP000515180"/>
    </source>
</evidence>
<gene>
    <name evidence="6" type="primary">LOC100746020</name>
</gene>
<comment type="subcellular location">
    <subcellularLocation>
        <location evidence="1">Cytoplasm</location>
        <location evidence="1">Cytoskeleton</location>
        <location evidence="1">Cilium axoneme</location>
    </subcellularLocation>
</comment>
<accession>A0A6P6FD28</accession>
<evidence type="ECO:0000256" key="2">
    <source>
        <dbReference type="ARBA" id="ARBA00034139"/>
    </source>
</evidence>
<dbReference type="SUPFAM" id="SSF48452">
    <property type="entry name" value="TPR-like"/>
    <property type="match status" value="1"/>
</dbReference>
<evidence type="ECO:0000256" key="4">
    <source>
        <dbReference type="PROSITE-ProRule" id="PRU00339"/>
    </source>
</evidence>
<protein>
    <recommendedName>
        <fullName evidence="2">Outer dynein arm-docking complex subunit 4</fullName>
    </recommendedName>
    <alternativeName>
        <fullName evidence="3">Tetratricopeptide repeat protein 25</fullName>
    </alternativeName>
</protein>
<name>A0A6P6FD28_BOMIM</name>
<keyword evidence="5" id="KW-1185">Reference proteome</keyword>